<dbReference type="Gene3D" id="3.10.129.10">
    <property type="entry name" value="Hotdog Thioesterase"/>
    <property type="match status" value="1"/>
</dbReference>
<feature type="region of interest" description="Disordered" evidence="4">
    <location>
        <begin position="1"/>
        <end position="20"/>
    </location>
</feature>
<proteinExistence type="inferred from homology"/>
<dbReference type="InterPro" id="IPR029069">
    <property type="entry name" value="HotDog_dom_sf"/>
</dbReference>
<evidence type="ECO:0000259" key="5">
    <source>
        <dbReference type="PROSITE" id="PS51770"/>
    </source>
</evidence>
<evidence type="ECO:0000256" key="1">
    <source>
        <dbReference type="ARBA" id="ARBA00010458"/>
    </source>
</evidence>
<feature type="domain" description="HotDog ACOT-type" evidence="5">
    <location>
        <begin position="23"/>
        <end position="135"/>
    </location>
</feature>
<comment type="caution">
    <text evidence="6">The sequence shown here is derived from an EMBL/GenBank/DDBJ whole genome shotgun (WGS) entry which is preliminary data.</text>
</comment>
<dbReference type="AlphaFoldDB" id="A0AA37MBK4"/>
<dbReference type="Pfam" id="PF03061">
    <property type="entry name" value="4HBT"/>
    <property type="match status" value="1"/>
</dbReference>
<reference evidence="6" key="1">
    <citation type="journal article" date="2016" name="Front. Microbiol.">
        <title>Genome Sequence of the Piezophilic, Mesophilic Sulfate-Reducing Bacterium Desulfovibrio indicus J2T.</title>
        <authorList>
            <person name="Cao J."/>
            <person name="Maignien L."/>
            <person name="Shao Z."/>
            <person name="Alain K."/>
            <person name="Jebbar M."/>
        </authorList>
    </citation>
    <scope>NUCLEOTIDE SEQUENCE</scope>
    <source>
        <strain evidence="6">NBRC 103626</strain>
    </source>
</reference>
<reference evidence="6" key="2">
    <citation type="submission" date="2021-08" db="EMBL/GenBank/DDBJ databases">
        <authorList>
            <person name="Tani A."/>
            <person name="Ola A."/>
            <person name="Ogura Y."/>
            <person name="Katsura K."/>
            <person name="Hayashi T."/>
        </authorList>
    </citation>
    <scope>NUCLEOTIDE SEQUENCE</scope>
    <source>
        <strain evidence="6">NBRC 103626</strain>
    </source>
</reference>
<organism evidence="6 7">
    <name type="scientific">Methylobacterium gregans</name>
    <dbReference type="NCBI Taxonomy" id="374424"/>
    <lineage>
        <taxon>Bacteria</taxon>
        <taxon>Pseudomonadati</taxon>
        <taxon>Pseudomonadota</taxon>
        <taxon>Alphaproteobacteria</taxon>
        <taxon>Hyphomicrobiales</taxon>
        <taxon>Methylobacteriaceae</taxon>
        <taxon>Methylobacterium</taxon>
    </lineage>
</organism>
<evidence type="ECO:0000256" key="4">
    <source>
        <dbReference type="SAM" id="MobiDB-lite"/>
    </source>
</evidence>
<dbReference type="InterPro" id="IPR033120">
    <property type="entry name" value="HOTDOG_ACOT"/>
</dbReference>
<dbReference type="PANTHER" id="PTHR11049:SF5">
    <property type="entry name" value="ACYL-COA THIOESTER HYDROLASE YCIA"/>
    <property type="match status" value="1"/>
</dbReference>
<evidence type="ECO:0000313" key="7">
    <source>
        <dbReference type="Proteomes" id="UP001055108"/>
    </source>
</evidence>
<dbReference type="GO" id="GO:0009062">
    <property type="term" value="P:fatty acid catabolic process"/>
    <property type="evidence" value="ECO:0007669"/>
    <property type="project" value="TreeGrafter"/>
</dbReference>
<dbReference type="PANTHER" id="PTHR11049">
    <property type="entry name" value="ACYL COENZYME A THIOESTER HYDROLASE"/>
    <property type="match status" value="1"/>
</dbReference>
<keyword evidence="7" id="KW-1185">Reference proteome</keyword>
<dbReference type="PROSITE" id="PS51770">
    <property type="entry name" value="HOTDOG_ACOT"/>
    <property type="match status" value="1"/>
</dbReference>
<dbReference type="GO" id="GO:0052816">
    <property type="term" value="F:long-chain fatty acyl-CoA hydrolase activity"/>
    <property type="evidence" value="ECO:0007669"/>
    <property type="project" value="TreeGrafter"/>
</dbReference>
<dbReference type="RefSeq" id="WP_370880139.1">
    <property type="nucleotide sequence ID" value="NZ_BPQM01000080.1"/>
</dbReference>
<dbReference type="Proteomes" id="UP001055108">
    <property type="component" value="Unassembled WGS sequence"/>
</dbReference>
<comment type="similarity">
    <text evidence="1">Belongs to the acyl coenzyme A hydrolase family.</text>
</comment>
<dbReference type="SUPFAM" id="SSF54637">
    <property type="entry name" value="Thioesterase/thiol ester dehydrase-isomerase"/>
    <property type="match status" value="1"/>
</dbReference>
<evidence type="ECO:0000256" key="3">
    <source>
        <dbReference type="PROSITE-ProRule" id="PRU01106"/>
    </source>
</evidence>
<dbReference type="InterPro" id="IPR006683">
    <property type="entry name" value="Thioestr_dom"/>
</dbReference>
<protein>
    <submittedName>
        <fullName evidence="6">Acyl-CoA thioester hydrolase</fullName>
    </submittedName>
</protein>
<evidence type="ECO:0000313" key="6">
    <source>
        <dbReference type="EMBL" id="GJD80040.1"/>
    </source>
</evidence>
<sequence length="152" mass="16454">MSTDTLADAQTEALPAEAVQPRDRGAPVIRTIAMPADTNPAGDIFGGWLMAQMDLAAGNVAARRARGRCATISAEAMTFHSPVFVGDEVSLYARILKVGRTSIRIHVEVWRRERESEATQKVTEGIFTFVAIGPDRRPRPVPPEVAVSVSAR</sequence>
<gene>
    <name evidence="6" type="ORF">NBEOAGPD_3272</name>
</gene>
<dbReference type="EMBL" id="BPQM01000080">
    <property type="protein sequence ID" value="GJD80040.1"/>
    <property type="molecule type" value="Genomic_DNA"/>
</dbReference>
<evidence type="ECO:0000256" key="2">
    <source>
        <dbReference type="ARBA" id="ARBA00022801"/>
    </source>
</evidence>
<name>A0AA37MBK4_9HYPH</name>
<accession>A0AA37MBK4</accession>
<keyword evidence="2 3" id="KW-0378">Hydrolase</keyword>
<dbReference type="GO" id="GO:0006637">
    <property type="term" value="P:acyl-CoA metabolic process"/>
    <property type="evidence" value="ECO:0007669"/>
    <property type="project" value="TreeGrafter"/>
</dbReference>
<dbReference type="CDD" id="cd03442">
    <property type="entry name" value="BFIT_BACH"/>
    <property type="match status" value="1"/>
</dbReference>
<dbReference type="InterPro" id="IPR040170">
    <property type="entry name" value="Cytosol_ACT"/>
</dbReference>
<dbReference type="GO" id="GO:0005829">
    <property type="term" value="C:cytosol"/>
    <property type="evidence" value="ECO:0007669"/>
    <property type="project" value="TreeGrafter"/>
</dbReference>